<dbReference type="InterPro" id="IPR036249">
    <property type="entry name" value="Thioredoxin-like_sf"/>
</dbReference>
<dbReference type="SUPFAM" id="SSF47616">
    <property type="entry name" value="GST C-terminal domain-like"/>
    <property type="match status" value="1"/>
</dbReference>
<dbReference type="AlphaFoldDB" id="Q07IZ5"/>
<evidence type="ECO:0000259" key="2">
    <source>
        <dbReference type="PROSITE" id="PS50405"/>
    </source>
</evidence>
<proteinExistence type="predicted"/>
<dbReference type="HOGENOM" id="CLU_011226_6_0_5"/>
<dbReference type="InterPro" id="IPR004045">
    <property type="entry name" value="Glutathione_S-Trfase_N"/>
</dbReference>
<dbReference type="KEGG" id="rpe:RPE_4164"/>
<reference evidence="3" key="1">
    <citation type="submission" date="2006-09" db="EMBL/GenBank/DDBJ databases">
        <title>Complete sequence of Rhodopseudomonas palustris BisA53.</title>
        <authorList>
            <consortium name="US DOE Joint Genome Institute"/>
            <person name="Copeland A."/>
            <person name="Lucas S."/>
            <person name="Lapidus A."/>
            <person name="Barry K."/>
            <person name="Detter J.C."/>
            <person name="Glavina del Rio T."/>
            <person name="Hammon N."/>
            <person name="Israni S."/>
            <person name="Dalin E."/>
            <person name="Tice H."/>
            <person name="Pitluck S."/>
            <person name="Chain P."/>
            <person name="Malfatti S."/>
            <person name="Shin M."/>
            <person name="Vergez L."/>
            <person name="Schmutz J."/>
            <person name="Larimer F."/>
            <person name="Land M."/>
            <person name="Hauser L."/>
            <person name="Pelletier D.A."/>
            <person name="Kyrpides N."/>
            <person name="Kim E."/>
            <person name="Harwood C.S."/>
            <person name="Oda Y."/>
            <person name="Richardson P."/>
        </authorList>
    </citation>
    <scope>NUCLEOTIDE SEQUENCE [LARGE SCALE GENOMIC DNA]</scope>
    <source>
        <strain evidence="3">BisA53</strain>
    </source>
</reference>
<dbReference type="CDD" id="cd03056">
    <property type="entry name" value="GST_N_4"/>
    <property type="match status" value="1"/>
</dbReference>
<dbReference type="Pfam" id="PF00043">
    <property type="entry name" value="GST_C"/>
    <property type="match status" value="1"/>
</dbReference>
<dbReference type="EMBL" id="CP000463">
    <property type="protein sequence ID" value="ABJ08089.1"/>
    <property type="molecule type" value="Genomic_DNA"/>
</dbReference>
<dbReference type="InterPro" id="IPR036282">
    <property type="entry name" value="Glutathione-S-Trfase_C_sf"/>
</dbReference>
<gene>
    <name evidence="3" type="ordered locus">RPE_4164</name>
</gene>
<dbReference type="PROSITE" id="PS50405">
    <property type="entry name" value="GST_CTER"/>
    <property type="match status" value="1"/>
</dbReference>
<organism evidence="3">
    <name type="scientific">Rhodopseudomonas palustris (strain BisA53)</name>
    <dbReference type="NCBI Taxonomy" id="316055"/>
    <lineage>
        <taxon>Bacteria</taxon>
        <taxon>Pseudomonadati</taxon>
        <taxon>Pseudomonadota</taxon>
        <taxon>Alphaproteobacteria</taxon>
        <taxon>Hyphomicrobiales</taxon>
        <taxon>Nitrobacteraceae</taxon>
        <taxon>Rhodopseudomonas</taxon>
    </lineage>
</organism>
<feature type="domain" description="GST N-terminal" evidence="1">
    <location>
        <begin position="1"/>
        <end position="81"/>
    </location>
</feature>
<dbReference type="STRING" id="316055.RPE_4164"/>
<sequence>MKIYGDLNSGNCLKVKWVCDALALPYRWVAIDMMKGETRTAEFLGKNPAGQVPVVEFDDGRTLAQSNAIIRYLARGSCFIPDDPYQAAKMDEWLFWEQYSHEPYIGVARFEMVYLGKPATELDPKLVQRGYAALQRMQLQLAVTPFLVGEVFTLADLALLAYTRMAGEGGFALDRTPAVQRWIGEAEDQLAFGPT</sequence>
<dbReference type="PANTHER" id="PTHR44051">
    <property type="entry name" value="GLUTATHIONE S-TRANSFERASE-RELATED"/>
    <property type="match status" value="1"/>
</dbReference>
<protein>
    <submittedName>
        <fullName evidence="3">Glutathione S-transferase</fullName>
    </submittedName>
</protein>
<dbReference type="PANTHER" id="PTHR44051:SF2">
    <property type="entry name" value="HYPOTHETICAL GLUTATHIONE S-TRANSFERASE LIKE PROTEIN"/>
    <property type="match status" value="1"/>
</dbReference>
<dbReference type="eggNOG" id="COG0625">
    <property type="taxonomic scope" value="Bacteria"/>
</dbReference>
<evidence type="ECO:0000313" key="3">
    <source>
        <dbReference type="EMBL" id="ABJ08089.1"/>
    </source>
</evidence>
<dbReference type="SFLD" id="SFLDS00019">
    <property type="entry name" value="Glutathione_Transferase_(cytos"/>
    <property type="match status" value="1"/>
</dbReference>
<dbReference type="Gene3D" id="3.40.30.10">
    <property type="entry name" value="Glutaredoxin"/>
    <property type="match status" value="1"/>
</dbReference>
<dbReference type="PROSITE" id="PS50404">
    <property type="entry name" value="GST_NTER"/>
    <property type="match status" value="1"/>
</dbReference>
<evidence type="ECO:0000259" key="1">
    <source>
        <dbReference type="PROSITE" id="PS50404"/>
    </source>
</evidence>
<feature type="domain" description="GST C-terminal" evidence="2">
    <location>
        <begin position="83"/>
        <end position="195"/>
    </location>
</feature>
<dbReference type="InterPro" id="IPR010987">
    <property type="entry name" value="Glutathione-S-Trfase_C-like"/>
</dbReference>
<dbReference type="Pfam" id="PF13409">
    <property type="entry name" value="GST_N_2"/>
    <property type="match status" value="1"/>
</dbReference>
<dbReference type="OrthoDB" id="9810080at2"/>
<accession>Q07IZ5</accession>
<dbReference type="InterPro" id="IPR004046">
    <property type="entry name" value="GST_C"/>
</dbReference>
<dbReference type="GO" id="GO:0016740">
    <property type="term" value="F:transferase activity"/>
    <property type="evidence" value="ECO:0007669"/>
    <property type="project" value="UniProtKB-KW"/>
</dbReference>
<dbReference type="InterPro" id="IPR040079">
    <property type="entry name" value="Glutathione_S-Trfase"/>
</dbReference>
<dbReference type="SUPFAM" id="SSF52833">
    <property type="entry name" value="Thioredoxin-like"/>
    <property type="match status" value="1"/>
</dbReference>
<keyword evidence="3" id="KW-0808">Transferase</keyword>
<name>Q07IZ5_RHOP5</name>
<dbReference type="SFLD" id="SFLDG00358">
    <property type="entry name" value="Main_(cytGST)"/>
    <property type="match status" value="1"/>
</dbReference>
<dbReference type="Gene3D" id="1.20.1050.10">
    <property type="match status" value="1"/>
</dbReference>